<feature type="non-terminal residue" evidence="1">
    <location>
        <position position="1"/>
    </location>
</feature>
<comment type="caution">
    <text evidence="1">The sequence shown here is derived from an EMBL/GenBank/DDBJ whole genome shotgun (WGS) entry which is preliminary data.</text>
</comment>
<protein>
    <submittedName>
        <fullName evidence="1">Cysteine methyltransferase</fullName>
    </submittedName>
</protein>
<evidence type="ECO:0000313" key="2">
    <source>
        <dbReference type="Proteomes" id="UP000442334"/>
    </source>
</evidence>
<evidence type="ECO:0000313" key="1">
    <source>
        <dbReference type="EMBL" id="KAB4176925.1"/>
    </source>
</evidence>
<reference evidence="1 2" key="1">
    <citation type="journal article" date="2019" name="Nat. Med.">
        <title>A library of human gut bacterial isolates paired with longitudinal multiomics data enables mechanistic microbiome research.</title>
        <authorList>
            <person name="Poyet M."/>
            <person name="Groussin M."/>
            <person name="Gibbons S.M."/>
            <person name="Avila-Pacheco J."/>
            <person name="Jiang X."/>
            <person name="Kearney S.M."/>
            <person name="Perrotta A.R."/>
            <person name="Berdy B."/>
            <person name="Zhao S."/>
            <person name="Lieberman T.D."/>
            <person name="Swanson P.K."/>
            <person name="Smith M."/>
            <person name="Roesemann S."/>
            <person name="Alexander J.E."/>
            <person name="Rich S.A."/>
            <person name="Livny J."/>
            <person name="Vlamakis H."/>
            <person name="Clish C."/>
            <person name="Bullock K."/>
            <person name="Deik A."/>
            <person name="Scott J."/>
            <person name="Pierce K.A."/>
            <person name="Xavier R.J."/>
            <person name="Alm E.J."/>
        </authorList>
    </citation>
    <scope>NUCLEOTIDE SEQUENCE [LARGE SCALE GENOMIC DNA]</scope>
    <source>
        <strain evidence="1 2">BIOML-A21</strain>
    </source>
</reference>
<dbReference type="Proteomes" id="UP000442334">
    <property type="component" value="Unassembled WGS sequence"/>
</dbReference>
<gene>
    <name evidence="1" type="ORF">GAQ34_23825</name>
</gene>
<organism evidence="1 2">
    <name type="scientific">Bacteroides uniformis</name>
    <dbReference type="NCBI Taxonomy" id="820"/>
    <lineage>
        <taxon>Bacteria</taxon>
        <taxon>Pseudomonadati</taxon>
        <taxon>Bacteroidota</taxon>
        <taxon>Bacteroidia</taxon>
        <taxon>Bacteroidales</taxon>
        <taxon>Bacteroidaceae</taxon>
        <taxon>Bacteroides</taxon>
    </lineage>
</organism>
<dbReference type="GO" id="GO:0008168">
    <property type="term" value="F:methyltransferase activity"/>
    <property type="evidence" value="ECO:0007669"/>
    <property type="project" value="UniProtKB-KW"/>
</dbReference>
<keyword evidence="1" id="KW-0489">Methyltransferase</keyword>
<dbReference type="AlphaFoldDB" id="A0A7J5GPC6"/>
<sequence>YGGGLPAKKRLLDLEFNGKPLL</sequence>
<dbReference type="GO" id="GO:0032259">
    <property type="term" value="P:methylation"/>
    <property type="evidence" value="ECO:0007669"/>
    <property type="project" value="UniProtKB-KW"/>
</dbReference>
<keyword evidence="1" id="KW-0808">Transferase</keyword>
<dbReference type="EMBL" id="WCUA01000262">
    <property type="protein sequence ID" value="KAB4176925.1"/>
    <property type="molecule type" value="Genomic_DNA"/>
</dbReference>
<proteinExistence type="predicted"/>
<accession>A0A7J5GPC6</accession>
<name>A0A7J5GPC6_BACUN</name>